<feature type="compositionally biased region" description="Polar residues" evidence="1">
    <location>
        <begin position="56"/>
        <end position="86"/>
    </location>
</feature>
<sequence length="109" mass="11907">MRSLCELAPPEREAILAHLHSLKDAGEEAMRSFDLSLPGRPPLFVKRSDDIVSRPVPNTSSTFVPSPTDQPLGSPKSSTFAPQQRAPSWLWRKSTHPRCGTAASQKTSA</sequence>
<feature type="region of interest" description="Disordered" evidence="1">
    <location>
        <begin position="48"/>
        <end position="109"/>
    </location>
</feature>
<gene>
    <name evidence="2" type="ORF">NLJ89_g12403</name>
</gene>
<evidence type="ECO:0000313" key="2">
    <source>
        <dbReference type="EMBL" id="KAJ3477655.1"/>
    </source>
</evidence>
<dbReference type="EMBL" id="JANKHO010004280">
    <property type="protein sequence ID" value="KAJ3477655.1"/>
    <property type="molecule type" value="Genomic_DNA"/>
</dbReference>
<accession>A0A9W8MNI6</accession>
<reference evidence="2" key="1">
    <citation type="submission" date="2022-07" db="EMBL/GenBank/DDBJ databases">
        <title>Genome Sequence of Agrocybe chaxingu.</title>
        <authorList>
            <person name="Buettner E."/>
        </authorList>
    </citation>
    <scope>NUCLEOTIDE SEQUENCE</scope>
    <source>
        <strain evidence="2">MP-N11</strain>
    </source>
</reference>
<keyword evidence="3" id="KW-1185">Reference proteome</keyword>
<dbReference type="AlphaFoldDB" id="A0A9W8MNI6"/>
<name>A0A9W8MNI6_9AGAR</name>
<evidence type="ECO:0000313" key="3">
    <source>
        <dbReference type="Proteomes" id="UP001148786"/>
    </source>
</evidence>
<evidence type="ECO:0000256" key="1">
    <source>
        <dbReference type="SAM" id="MobiDB-lite"/>
    </source>
</evidence>
<dbReference type="Proteomes" id="UP001148786">
    <property type="component" value="Unassembled WGS sequence"/>
</dbReference>
<comment type="caution">
    <text evidence="2">The sequence shown here is derived from an EMBL/GenBank/DDBJ whole genome shotgun (WGS) entry which is preliminary data.</text>
</comment>
<protein>
    <submittedName>
        <fullName evidence="2">Uncharacterized protein</fullName>
    </submittedName>
</protein>
<proteinExistence type="predicted"/>
<organism evidence="2 3">
    <name type="scientific">Agrocybe chaxingu</name>
    <dbReference type="NCBI Taxonomy" id="84603"/>
    <lineage>
        <taxon>Eukaryota</taxon>
        <taxon>Fungi</taxon>
        <taxon>Dikarya</taxon>
        <taxon>Basidiomycota</taxon>
        <taxon>Agaricomycotina</taxon>
        <taxon>Agaricomycetes</taxon>
        <taxon>Agaricomycetidae</taxon>
        <taxon>Agaricales</taxon>
        <taxon>Agaricineae</taxon>
        <taxon>Strophariaceae</taxon>
        <taxon>Agrocybe</taxon>
    </lineage>
</organism>